<dbReference type="AlphaFoldDB" id="A0A383VPV2"/>
<dbReference type="Proteomes" id="UP000256970">
    <property type="component" value="Unassembled WGS sequence"/>
</dbReference>
<dbReference type="EMBL" id="FNXT01000778">
    <property type="protein sequence ID" value="SZX67211.1"/>
    <property type="molecule type" value="Genomic_DNA"/>
</dbReference>
<protein>
    <submittedName>
        <fullName evidence="2">Uncharacterized protein</fullName>
    </submittedName>
</protein>
<keyword evidence="3" id="KW-1185">Reference proteome</keyword>
<accession>A0A383VPV2</accession>
<feature type="compositionally biased region" description="Low complexity" evidence="1">
    <location>
        <begin position="125"/>
        <end position="183"/>
    </location>
</feature>
<feature type="region of interest" description="Disordered" evidence="1">
    <location>
        <begin position="110"/>
        <end position="183"/>
    </location>
</feature>
<evidence type="ECO:0000256" key="1">
    <source>
        <dbReference type="SAM" id="MobiDB-lite"/>
    </source>
</evidence>
<sequence length="289" mass="31901">MTWEPVSSLRGDATLDRFQLPKANILTTESGAITRLLDNRFTRRMIHPPYEALKETYTTSSSEPQCMQQQRQRHAAAAEFEQQVQQRRAHEEAQERQRKADLLAGLLQRPEYMTSDDNPLADCLTSRSSRPSSSRYTPRSCCSSGSSSRCTPRTADSSVPSSARSSSSGSSSSSGRPKSPDGVAARARLALRGHLAVGSLLPLEDDSQKQQQQQQPPQQQWQLGSAVMAAAGYVNEEAMRLKEQMIDLYPHGAPRSVVNEAKAQGVTLPSLGHASLLPPVPRRSFNKRW</sequence>
<evidence type="ECO:0000313" key="2">
    <source>
        <dbReference type="EMBL" id="SZX67211.1"/>
    </source>
</evidence>
<name>A0A383VPV2_TETOB</name>
<proteinExistence type="predicted"/>
<evidence type="ECO:0000313" key="3">
    <source>
        <dbReference type="Proteomes" id="UP000256970"/>
    </source>
</evidence>
<gene>
    <name evidence="2" type="ORF">BQ4739_LOCUS7630</name>
</gene>
<organism evidence="2 3">
    <name type="scientific">Tetradesmus obliquus</name>
    <name type="common">Green alga</name>
    <name type="synonym">Acutodesmus obliquus</name>
    <dbReference type="NCBI Taxonomy" id="3088"/>
    <lineage>
        <taxon>Eukaryota</taxon>
        <taxon>Viridiplantae</taxon>
        <taxon>Chlorophyta</taxon>
        <taxon>core chlorophytes</taxon>
        <taxon>Chlorophyceae</taxon>
        <taxon>CS clade</taxon>
        <taxon>Sphaeropleales</taxon>
        <taxon>Scenedesmaceae</taxon>
        <taxon>Tetradesmus</taxon>
    </lineage>
</organism>
<reference evidence="2 3" key="1">
    <citation type="submission" date="2016-10" db="EMBL/GenBank/DDBJ databases">
        <authorList>
            <person name="Cai Z."/>
        </authorList>
    </citation>
    <scope>NUCLEOTIDE SEQUENCE [LARGE SCALE GENOMIC DNA]</scope>
</reference>